<feature type="chain" id="PRO_5041379520" evidence="3">
    <location>
        <begin position="21"/>
        <end position="79"/>
    </location>
</feature>
<accession>A0AA50LSR2</accession>
<organism evidence="4">
    <name type="scientific">Conus lividus</name>
    <name type="common">Livid cone</name>
    <dbReference type="NCBI Taxonomy" id="89426"/>
    <lineage>
        <taxon>Eukaryota</taxon>
        <taxon>Metazoa</taxon>
        <taxon>Spiralia</taxon>
        <taxon>Lophotrochozoa</taxon>
        <taxon>Mollusca</taxon>
        <taxon>Gastropoda</taxon>
        <taxon>Caenogastropoda</taxon>
        <taxon>Neogastropoda</taxon>
        <taxon>Conoidea</taxon>
        <taxon>Conidae</taxon>
        <taxon>Conus</taxon>
        <taxon>Lividoconus</taxon>
    </lineage>
</organism>
<evidence type="ECO:0000256" key="3">
    <source>
        <dbReference type="SAM" id="SignalP"/>
    </source>
</evidence>
<dbReference type="GO" id="GO:0008200">
    <property type="term" value="F:ion channel inhibitor activity"/>
    <property type="evidence" value="ECO:0007669"/>
    <property type="project" value="InterPro"/>
</dbReference>
<protein>
    <submittedName>
        <fullName evidence="4">Conotoxin O3 superfamily protein</fullName>
    </submittedName>
</protein>
<evidence type="ECO:0000256" key="1">
    <source>
        <dbReference type="ARBA" id="ARBA00004613"/>
    </source>
</evidence>
<dbReference type="Pfam" id="PF02950">
    <property type="entry name" value="Conotoxin"/>
    <property type="match status" value="1"/>
</dbReference>
<name>A0AA50LSR2_CONLI</name>
<evidence type="ECO:0000313" key="4">
    <source>
        <dbReference type="EMBL" id="WMD30196.1"/>
    </source>
</evidence>
<dbReference type="EMBL" id="OR141120">
    <property type="protein sequence ID" value="WMD30196.1"/>
    <property type="molecule type" value="mRNA"/>
</dbReference>
<proteinExistence type="evidence at transcript level"/>
<sequence length="79" mass="8830">MSGLGTMVLTLLLLVFMVTSHQDGGEKQATQRNAVNIGRRKSITQRTTDEKCNEYCEERDRNCCGKANGEPRCARMCFG</sequence>
<dbReference type="GO" id="GO:0005576">
    <property type="term" value="C:extracellular region"/>
    <property type="evidence" value="ECO:0007669"/>
    <property type="project" value="UniProtKB-SubCell"/>
</dbReference>
<dbReference type="AlphaFoldDB" id="A0AA50LSR2"/>
<evidence type="ECO:0000256" key="2">
    <source>
        <dbReference type="ARBA" id="ARBA00022525"/>
    </source>
</evidence>
<reference evidence="4" key="1">
    <citation type="submission" date="2023-06" db="EMBL/GenBank/DDBJ databases">
        <title>Conotoxin precursor O3 superfamily.</title>
        <authorList>
            <person name="Vijayasarathy M."/>
            <person name="Balaram P."/>
        </authorList>
    </citation>
    <scope>NUCLEOTIDE SEQUENCE</scope>
    <source>
        <strain evidence="4">1</strain>
    </source>
</reference>
<keyword evidence="2" id="KW-0964">Secreted</keyword>
<dbReference type="InterPro" id="IPR004214">
    <property type="entry name" value="Conotoxin"/>
</dbReference>
<comment type="subcellular location">
    <subcellularLocation>
        <location evidence="1">Secreted</location>
    </subcellularLocation>
</comment>
<feature type="signal peptide" evidence="3">
    <location>
        <begin position="1"/>
        <end position="20"/>
    </location>
</feature>
<keyword evidence="3" id="KW-0732">Signal</keyword>